<feature type="transmembrane region" description="Helical" evidence="1">
    <location>
        <begin position="231"/>
        <end position="257"/>
    </location>
</feature>
<dbReference type="InterPro" id="IPR052710">
    <property type="entry name" value="CAAX_protease"/>
</dbReference>
<evidence type="ECO:0000256" key="1">
    <source>
        <dbReference type="SAM" id="Phobius"/>
    </source>
</evidence>
<feature type="transmembrane region" description="Helical" evidence="1">
    <location>
        <begin position="39"/>
        <end position="62"/>
    </location>
</feature>
<feature type="transmembrane region" description="Helical" evidence="1">
    <location>
        <begin position="74"/>
        <end position="94"/>
    </location>
</feature>
<organism evidence="3 4">
    <name type="scientific">Kineothrix sedimenti</name>
    <dbReference type="NCBI Taxonomy" id="3123317"/>
    <lineage>
        <taxon>Bacteria</taxon>
        <taxon>Bacillati</taxon>
        <taxon>Bacillota</taxon>
        <taxon>Clostridia</taxon>
        <taxon>Lachnospirales</taxon>
        <taxon>Lachnospiraceae</taxon>
        <taxon>Kineothrix</taxon>
    </lineage>
</organism>
<dbReference type="RefSeq" id="WP_342757189.1">
    <property type="nucleotide sequence ID" value="NZ_CP146256.1"/>
</dbReference>
<dbReference type="PANTHER" id="PTHR36435">
    <property type="entry name" value="SLR1288 PROTEIN"/>
    <property type="match status" value="1"/>
</dbReference>
<dbReference type="InterPro" id="IPR003675">
    <property type="entry name" value="Rce1/LyrA-like_dom"/>
</dbReference>
<name>A0ABZ3EUV5_9FIRM</name>
<keyword evidence="4" id="KW-1185">Reference proteome</keyword>
<feature type="transmembrane region" description="Helical" evidence="1">
    <location>
        <begin position="114"/>
        <end position="135"/>
    </location>
</feature>
<evidence type="ECO:0000313" key="3">
    <source>
        <dbReference type="EMBL" id="XAH73585.1"/>
    </source>
</evidence>
<dbReference type="EMBL" id="CP146256">
    <property type="protein sequence ID" value="XAH73585.1"/>
    <property type="molecule type" value="Genomic_DNA"/>
</dbReference>
<proteinExistence type="predicted"/>
<reference evidence="3 4" key="1">
    <citation type="submission" date="2024-02" db="EMBL/GenBank/DDBJ databases">
        <title>Bacterial strain from lacustrine sediment.</title>
        <authorList>
            <person name="Petit C."/>
            <person name="Fadhlaoui K."/>
        </authorList>
    </citation>
    <scope>NUCLEOTIDE SEQUENCE [LARGE SCALE GENOMIC DNA]</scope>
    <source>
        <strain evidence="3 4">IPX-CK</strain>
    </source>
</reference>
<keyword evidence="1" id="KW-1133">Transmembrane helix</keyword>
<evidence type="ECO:0000313" key="4">
    <source>
        <dbReference type="Proteomes" id="UP001451571"/>
    </source>
</evidence>
<dbReference type="PANTHER" id="PTHR36435:SF1">
    <property type="entry name" value="CAAX AMINO TERMINAL PROTEASE FAMILY PROTEIN"/>
    <property type="match status" value="1"/>
</dbReference>
<dbReference type="Proteomes" id="UP001451571">
    <property type="component" value="Chromosome"/>
</dbReference>
<gene>
    <name evidence="3" type="ORF">V6984_19100</name>
</gene>
<sequence length="304" mass="33453">MNSKKVNRIFLAVILLHVGAVVLLGVLSPFYTLTIVPNFIISQLIVLVPALIGLLISGENLIKLVGFRRIKISSVLMIILFTFLAMPLTTVINAVSMLFVDNTVVAISGDILEIPFFVMLLIIGIIGPFSEELVFRGIIYQGYKKSGTVLQALFLSACLFALMHMNFNQAAYALIIGMILVALVEATGSLWSSVLFHVIFNSQQVCIMYLYDSFGMGGLDEAQSQITTDIMLAAISGYLIIAAITTTLAACVLAWIAKNEHREENLRDIWRTRKNKTGNTMVTVPLLIAVVSAFSYMALDFILY</sequence>
<feature type="domain" description="CAAX prenyl protease 2/Lysostaphin resistance protein A-like" evidence="2">
    <location>
        <begin position="116"/>
        <end position="202"/>
    </location>
</feature>
<feature type="transmembrane region" description="Helical" evidence="1">
    <location>
        <begin position="9"/>
        <end position="33"/>
    </location>
</feature>
<accession>A0ABZ3EUV5</accession>
<evidence type="ECO:0000259" key="2">
    <source>
        <dbReference type="Pfam" id="PF02517"/>
    </source>
</evidence>
<feature type="transmembrane region" description="Helical" evidence="1">
    <location>
        <begin position="278"/>
        <end position="299"/>
    </location>
</feature>
<dbReference type="Pfam" id="PF02517">
    <property type="entry name" value="Rce1-like"/>
    <property type="match status" value="1"/>
</dbReference>
<protein>
    <submittedName>
        <fullName evidence="3">Type II CAAX endopeptidase family protein</fullName>
    </submittedName>
</protein>
<feature type="transmembrane region" description="Helical" evidence="1">
    <location>
        <begin position="170"/>
        <end position="187"/>
    </location>
</feature>
<keyword evidence="1" id="KW-0472">Membrane</keyword>
<keyword evidence="1" id="KW-0812">Transmembrane</keyword>